<organism evidence="1 2">
    <name type="scientific">Bacillus mycoides</name>
    <dbReference type="NCBI Taxonomy" id="1405"/>
    <lineage>
        <taxon>Bacteria</taxon>
        <taxon>Bacillati</taxon>
        <taxon>Bacillota</taxon>
        <taxon>Bacilli</taxon>
        <taxon>Bacillales</taxon>
        <taxon>Bacillaceae</taxon>
        <taxon>Bacillus</taxon>
        <taxon>Bacillus cereus group</taxon>
    </lineage>
</organism>
<gene>
    <name evidence="1" type="ORF">BACWE_36980</name>
</gene>
<reference evidence="1 2" key="1">
    <citation type="submission" date="2016-10" db="EMBL/GenBank/DDBJ databases">
        <title>Genome Sequence of Bacillus weihenstephanensis GM6LP.</title>
        <authorList>
            <person name="Poehlein A."/>
            <person name="Wemheuer F."/>
            <person name="Hollensteiner J."/>
            <person name="Wemheuer B."/>
        </authorList>
    </citation>
    <scope>NUCLEOTIDE SEQUENCE [LARGE SCALE GENOMIC DNA]</scope>
    <source>
        <strain evidence="1 2">GM6LP</strain>
    </source>
</reference>
<dbReference type="EMBL" id="MKZQ01000046">
    <property type="protein sequence ID" value="PJN69420.1"/>
    <property type="molecule type" value="Genomic_DNA"/>
</dbReference>
<evidence type="ECO:0000313" key="2">
    <source>
        <dbReference type="Proteomes" id="UP000236165"/>
    </source>
</evidence>
<evidence type="ECO:0000313" key="1">
    <source>
        <dbReference type="EMBL" id="PJN69420.1"/>
    </source>
</evidence>
<sequence length="139" mass="15779">MNNLKQGVLEINKVVITPNCTLREVILGFNKDDIKIVKVDDETTVVRFLAPVKIGTKSFGVGLFFENGVIWSIDLKVADPSINEWDYKEMLAQHGEWLVEQIGHSAGILSENIYEWGKITQWDDFRSCTAGISIVYFQK</sequence>
<protein>
    <submittedName>
        <fullName evidence="1">Uncharacterized protein</fullName>
    </submittedName>
</protein>
<comment type="caution">
    <text evidence="1">The sequence shown here is derived from an EMBL/GenBank/DDBJ whole genome shotgun (WGS) entry which is preliminary data.</text>
</comment>
<name>A0AAP8GX69_BACMY</name>
<accession>A0AAP8GX69</accession>
<proteinExistence type="predicted"/>
<dbReference type="AlphaFoldDB" id="A0AAP8GX69"/>
<dbReference type="Proteomes" id="UP000236165">
    <property type="component" value="Unassembled WGS sequence"/>
</dbReference>
<dbReference type="RefSeq" id="WP_103458522.1">
    <property type="nucleotide sequence ID" value="NZ_MKZQ01000046.1"/>
</dbReference>